<reference evidence="2" key="1">
    <citation type="submission" date="2018-09" db="EMBL/GenBank/DDBJ databases">
        <title>Chryseolinea sp. KIS68-18 isolated from soil.</title>
        <authorList>
            <person name="Weon H.-Y."/>
            <person name="Kwon S.-W."/>
            <person name="Lee S.A."/>
        </authorList>
    </citation>
    <scope>NUCLEOTIDE SEQUENCE [LARGE SCALE GENOMIC DNA]</scope>
    <source>
        <strain evidence="2">KIS68-18</strain>
    </source>
</reference>
<dbReference type="KEGG" id="chk:D4L85_31070"/>
<dbReference type="EMBL" id="CP032382">
    <property type="protein sequence ID" value="AYB34753.1"/>
    <property type="molecule type" value="Genomic_DNA"/>
</dbReference>
<protein>
    <submittedName>
        <fullName evidence="1">Uncharacterized protein</fullName>
    </submittedName>
</protein>
<dbReference type="AlphaFoldDB" id="A0A385SSG3"/>
<name>A0A385SSG3_9BACT</name>
<evidence type="ECO:0000313" key="2">
    <source>
        <dbReference type="Proteomes" id="UP000266183"/>
    </source>
</evidence>
<keyword evidence="2" id="KW-1185">Reference proteome</keyword>
<sequence length="85" mass="10065">MKYYFDKSVPNNNTTCRSIKLDARHSHLDYLIKKVKGDFPLYDANTGIYHTDKIAAIIVPVDSNKMKFGVTYFYYKDRKAFRKFK</sequence>
<accession>A0A385SSG3</accession>
<evidence type="ECO:0000313" key="1">
    <source>
        <dbReference type="EMBL" id="AYB34753.1"/>
    </source>
</evidence>
<organism evidence="1 2">
    <name type="scientific">Chryseolinea soli</name>
    <dbReference type="NCBI Taxonomy" id="2321403"/>
    <lineage>
        <taxon>Bacteria</taxon>
        <taxon>Pseudomonadati</taxon>
        <taxon>Bacteroidota</taxon>
        <taxon>Cytophagia</taxon>
        <taxon>Cytophagales</taxon>
        <taxon>Fulvivirgaceae</taxon>
        <taxon>Chryseolinea</taxon>
    </lineage>
</organism>
<gene>
    <name evidence="1" type="ORF">D4L85_31070</name>
</gene>
<dbReference type="Proteomes" id="UP000266183">
    <property type="component" value="Chromosome"/>
</dbReference>
<proteinExistence type="predicted"/>